<accession>A0A7K1RKX0</accession>
<reference evidence="2 3" key="1">
    <citation type="submission" date="2019-12" db="EMBL/GenBank/DDBJ databases">
        <title>Whole-genome sequencing of Allorhizobium vitis.</title>
        <authorList>
            <person name="Gan H.M."/>
            <person name="Szegedi E."/>
            <person name="Burr T."/>
            <person name="Savka M.A."/>
        </authorList>
    </citation>
    <scope>NUCLEOTIDE SEQUENCE [LARGE SCALE GENOMIC DNA]</scope>
    <source>
        <strain evidence="2 3">CG415</strain>
    </source>
</reference>
<protein>
    <recommendedName>
        <fullName evidence="1">Zorya protein ZorC EH domain-containing protein</fullName>
    </recommendedName>
</protein>
<proteinExistence type="predicted"/>
<dbReference type="Proteomes" id="UP000440716">
    <property type="component" value="Unassembled WGS sequence"/>
</dbReference>
<evidence type="ECO:0000313" key="2">
    <source>
        <dbReference type="EMBL" id="MVA58529.1"/>
    </source>
</evidence>
<dbReference type="EMBL" id="WPHU01000009">
    <property type="protein sequence ID" value="MVA58529.1"/>
    <property type="molecule type" value="Genomic_DNA"/>
</dbReference>
<name>A0A7K1RKX0_AGRVI</name>
<dbReference type="InterPro" id="IPR028943">
    <property type="entry name" value="ZorC_EH_Signature_dom"/>
</dbReference>
<evidence type="ECO:0000313" key="3">
    <source>
        <dbReference type="Proteomes" id="UP000440716"/>
    </source>
</evidence>
<dbReference type="AlphaFoldDB" id="A0A7K1RKX0"/>
<dbReference type="Pfam" id="PF15611">
    <property type="entry name" value="EH_Signature"/>
    <property type="match status" value="1"/>
</dbReference>
<feature type="domain" description="Zorya protein ZorC EH" evidence="1">
    <location>
        <begin position="66"/>
        <end position="434"/>
    </location>
</feature>
<comment type="caution">
    <text evidence="2">The sequence shown here is derived from an EMBL/GenBank/DDBJ whole genome shotgun (WGS) entry which is preliminary data.</text>
</comment>
<evidence type="ECO:0000259" key="1">
    <source>
        <dbReference type="Pfam" id="PF15611"/>
    </source>
</evidence>
<organism evidence="2 3">
    <name type="scientific">Agrobacterium vitis</name>
    <name type="common">Rhizobium vitis</name>
    <dbReference type="NCBI Taxonomy" id="373"/>
    <lineage>
        <taxon>Bacteria</taxon>
        <taxon>Pseudomonadati</taxon>
        <taxon>Pseudomonadota</taxon>
        <taxon>Alphaproteobacteria</taxon>
        <taxon>Hyphomicrobiales</taxon>
        <taxon>Rhizobiaceae</taxon>
        <taxon>Rhizobium/Agrobacterium group</taxon>
        <taxon>Agrobacterium</taxon>
    </lineage>
</organism>
<sequence>MTLIEALRERPRVRTSDFRNTDELDAAAAAIQAAFPGYDKTPNLALDQIIDLLRTSVSNWEWNAVKVGDVALAIRAAYTSDAGVPVEVEKFLQREILATTSTAILQASCEVYMNAWVRGSPSSISLAHSIRDRSEHLPGSWAKCFKAMPELLDAEHAPEVVAARLVDKSDAFDWLTAAGVVAPHSGKLMRQVHYAWLHALPEASSVEVIQQILAWVFPKQRPSLEGDLAASAVEKLLNPWLRSHPPADVRDILVHRIVEAFGDPRNQRAEFWALVTPAHRKVVVRWLAGESIDALLAIITKSTQTHMWPPRHVFWKGLYDKGFVEEAWVALSPAAIRNAAVMFEETKDPVYTMTGSQMAGGNRKDTCLLIMRIGRYTVVEGSHDYRIHVFQSDDPAAPLFYQDTYDAEKIILPANHSDTRIHDGYGHWQRWVEQRLLR</sequence>
<gene>
    <name evidence="2" type="ORF">GOZ88_20705</name>
</gene>
<dbReference type="RefSeq" id="WP_156592328.1">
    <property type="nucleotide sequence ID" value="NZ_WPHU01000009.1"/>
</dbReference>